<dbReference type="RefSeq" id="XP_055712210.1">
    <property type="nucleotide sequence ID" value="XM_055856235.1"/>
</dbReference>
<dbReference type="GO" id="GO:0005576">
    <property type="term" value="C:extracellular region"/>
    <property type="evidence" value="ECO:0007669"/>
    <property type="project" value="GOC"/>
</dbReference>
<dbReference type="InterPro" id="IPR031733">
    <property type="entry name" value="Dynein_attach_N"/>
</dbReference>
<evidence type="ECO:0000313" key="2">
    <source>
        <dbReference type="EnsemblMetazoa" id="PPAI003980-PA"/>
    </source>
</evidence>
<evidence type="ECO:0000313" key="3">
    <source>
        <dbReference type="Proteomes" id="UP000092462"/>
    </source>
</evidence>
<protein>
    <recommendedName>
        <fullName evidence="1">Dynein attachment factor N-terminal domain-containing protein</fullName>
    </recommendedName>
</protein>
<accession>A0A1B0D8V7</accession>
<dbReference type="PANTHER" id="PTHR28572">
    <property type="entry name" value="COILED-COIL DOMAIN-CONTAINING PROTEIN 103"/>
    <property type="match status" value="1"/>
</dbReference>
<dbReference type="VEuPathDB" id="VectorBase:PPAPM1_008397"/>
<dbReference type="Proteomes" id="UP000092462">
    <property type="component" value="Unassembled WGS sequence"/>
</dbReference>
<dbReference type="GO" id="GO:0007368">
    <property type="term" value="P:determination of left/right symmetry"/>
    <property type="evidence" value="ECO:0007669"/>
    <property type="project" value="TreeGrafter"/>
</dbReference>
<name>A0A1B0D8V7_PHLPP</name>
<proteinExistence type="predicted"/>
<keyword evidence="3" id="KW-1185">Reference proteome</keyword>
<dbReference type="Pfam" id="PF15867">
    <property type="entry name" value="Dynein_attach_N"/>
    <property type="match status" value="1"/>
</dbReference>
<reference evidence="2" key="1">
    <citation type="submission" date="2022-08" db="UniProtKB">
        <authorList>
            <consortium name="EnsemblMetazoa"/>
        </authorList>
    </citation>
    <scope>IDENTIFICATION</scope>
    <source>
        <strain evidence="2">Israel</strain>
    </source>
</reference>
<sequence>MSHVEAITTEEILQVYEMCLSNINLGKMRDLRNDAKLRAVNTAATYEEFEDIVNSAHLKPFRKGEKERIEQIKNPRWNTSI</sequence>
<dbReference type="VEuPathDB" id="VectorBase:PPAI003980"/>
<organism evidence="2 3">
    <name type="scientific">Phlebotomus papatasi</name>
    <name type="common">Sandfly</name>
    <dbReference type="NCBI Taxonomy" id="29031"/>
    <lineage>
        <taxon>Eukaryota</taxon>
        <taxon>Metazoa</taxon>
        <taxon>Ecdysozoa</taxon>
        <taxon>Arthropoda</taxon>
        <taxon>Hexapoda</taxon>
        <taxon>Insecta</taxon>
        <taxon>Pterygota</taxon>
        <taxon>Neoptera</taxon>
        <taxon>Endopterygota</taxon>
        <taxon>Diptera</taxon>
        <taxon>Nematocera</taxon>
        <taxon>Psychodoidea</taxon>
        <taxon>Psychodidae</taxon>
        <taxon>Phlebotomus</taxon>
        <taxon>Phlebotomus</taxon>
    </lineage>
</organism>
<dbReference type="EnsemblMetazoa" id="PPAI003980-RA">
    <property type="protein sequence ID" value="PPAI003980-PA"/>
    <property type="gene ID" value="PPAI003980"/>
</dbReference>
<evidence type="ECO:0000259" key="1">
    <source>
        <dbReference type="Pfam" id="PF15867"/>
    </source>
</evidence>
<dbReference type="InterPro" id="IPR042422">
    <property type="entry name" value="CC103"/>
</dbReference>
<dbReference type="PANTHER" id="PTHR28572:SF1">
    <property type="entry name" value="COILED-COIL DOMAIN-CONTAINING PROTEIN 103"/>
    <property type="match status" value="1"/>
</dbReference>
<feature type="domain" description="Dynein attachment factor N-terminal" evidence="1">
    <location>
        <begin position="17"/>
        <end position="78"/>
    </location>
</feature>
<dbReference type="GeneID" id="129807153"/>
<dbReference type="AlphaFoldDB" id="A0A1B0D8V7"/>
<dbReference type="GO" id="GO:0003351">
    <property type="term" value="P:epithelial cilium movement involved in extracellular fluid movement"/>
    <property type="evidence" value="ECO:0007669"/>
    <property type="project" value="TreeGrafter"/>
</dbReference>
<dbReference type="OrthoDB" id="447931at2759"/>
<dbReference type="EMBL" id="AJVK01004122">
    <property type="status" value="NOT_ANNOTATED_CDS"/>
    <property type="molecule type" value="Genomic_DNA"/>
</dbReference>
<dbReference type="GO" id="GO:0036157">
    <property type="term" value="C:outer dynein arm"/>
    <property type="evidence" value="ECO:0007669"/>
    <property type="project" value="InterPro"/>
</dbReference>
<dbReference type="GO" id="GO:0036159">
    <property type="term" value="P:inner dynein arm assembly"/>
    <property type="evidence" value="ECO:0007669"/>
    <property type="project" value="TreeGrafter"/>
</dbReference>
<dbReference type="KEGG" id="ppap:129807153"/>